<dbReference type="EMBL" id="FOOH01000007">
    <property type="protein sequence ID" value="SFF74322.1"/>
    <property type="molecule type" value="Genomic_DNA"/>
</dbReference>
<gene>
    <name evidence="2" type="ORF">SAMN04488033_10774</name>
</gene>
<dbReference type="InterPro" id="IPR050834">
    <property type="entry name" value="Glycosyltransf_2"/>
</dbReference>
<reference evidence="3" key="1">
    <citation type="submission" date="2016-10" db="EMBL/GenBank/DDBJ databases">
        <authorList>
            <person name="Varghese N."/>
            <person name="Submissions S."/>
        </authorList>
    </citation>
    <scope>NUCLEOTIDE SEQUENCE [LARGE SCALE GENOMIC DNA]</scope>
    <source>
        <strain evidence="3">DSM 23515</strain>
    </source>
</reference>
<protein>
    <submittedName>
        <fullName evidence="2">Glycosyltransferase, GT2 family</fullName>
    </submittedName>
</protein>
<dbReference type="AlphaFoldDB" id="A0A1I2L4Q4"/>
<keyword evidence="2" id="KW-0808">Transferase</keyword>
<dbReference type="InterPro" id="IPR029044">
    <property type="entry name" value="Nucleotide-diphossugar_trans"/>
</dbReference>
<dbReference type="PANTHER" id="PTHR43685:SF2">
    <property type="entry name" value="GLYCOSYLTRANSFERASE 2-LIKE DOMAIN-CONTAINING PROTEIN"/>
    <property type="match status" value="1"/>
</dbReference>
<evidence type="ECO:0000259" key="1">
    <source>
        <dbReference type="Pfam" id="PF00535"/>
    </source>
</evidence>
<name>A0A1I2L4Q4_9FLAO</name>
<dbReference type="PANTHER" id="PTHR43685">
    <property type="entry name" value="GLYCOSYLTRANSFERASE"/>
    <property type="match status" value="1"/>
</dbReference>
<feature type="domain" description="Glycosyltransferase 2-like" evidence="1">
    <location>
        <begin position="5"/>
        <end position="115"/>
    </location>
</feature>
<organism evidence="2 3">
    <name type="scientific">Salegentibacter agarivorans</name>
    <dbReference type="NCBI Taxonomy" id="345907"/>
    <lineage>
        <taxon>Bacteria</taxon>
        <taxon>Pseudomonadati</taxon>
        <taxon>Bacteroidota</taxon>
        <taxon>Flavobacteriia</taxon>
        <taxon>Flavobacteriales</taxon>
        <taxon>Flavobacteriaceae</taxon>
        <taxon>Salegentibacter</taxon>
    </lineage>
</organism>
<dbReference type="Pfam" id="PF00535">
    <property type="entry name" value="Glycos_transf_2"/>
    <property type="match status" value="1"/>
</dbReference>
<dbReference type="SUPFAM" id="SSF53448">
    <property type="entry name" value="Nucleotide-diphospho-sugar transferases"/>
    <property type="match status" value="1"/>
</dbReference>
<dbReference type="GO" id="GO:0016740">
    <property type="term" value="F:transferase activity"/>
    <property type="evidence" value="ECO:0007669"/>
    <property type="project" value="UniProtKB-KW"/>
</dbReference>
<proteinExistence type="predicted"/>
<evidence type="ECO:0000313" key="3">
    <source>
        <dbReference type="Proteomes" id="UP000199116"/>
    </source>
</evidence>
<sequence length="307" mass="36303">MKDFSILITTYNRLQELKITLSSLSDIILSETNILICDDASTDGTYDWLKINYQNIEVYRNDNNRGLIYSRNFLLSKVNSTFAISLDDDSNFLSIDPLGKIKEHFQYNNRCAVISFRIFWGLTVPTSIQSNENSSIVKSFVGCGHVWNMKAWNDIPNYPSWYKFYGEEAFASFQLVQKDWEVHYLPSVLVHHRVDNKARVNNKDYYVRQMLALRADWFNYLIFFPKLFMVKKIFYSLIMQLKKAVQYKSWKIFNLTLRALWSIFENYKLIKFSRNSLSKNQLKKWIDLPPAKIYWKPIGNYIGNGKN</sequence>
<dbReference type="RefSeq" id="WP_075325958.1">
    <property type="nucleotide sequence ID" value="NZ_FOOH01000007.1"/>
</dbReference>
<dbReference type="Gene3D" id="3.90.550.10">
    <property type="entry name" value="Spore Coat Polysaccharide Biosynthesis Protein SpsA, Chain A"/>
    <property type="match status" value="1"/>
</dbReference>
<dbReference type="Proteomes" id="UP000199116">
    <property type="component" value="Unassembled WGS sequence"/>
</dbReference>
<keyword evidence="3" id="KW-1185">Reference proteome</keyword>
<dbReference type="InterPro" id="IPR001173">
    <property type="entry name" value="Glyco_trans_2-like"/>
</dbReference>
<accession>A0A1I2L4Q4</accession>
<evidence type="ECO:0000313" key="2">
    <source>
        <dbReference type="EMBL" id="SFF74322.1"/>
    </source>
</evidence>